<dbReference type="GO" id="GO:0046872">
    <property type="term" value="F:metal ion binding"/>
    <property type="evidence" value="ECO:0007669"/>
    <property type="project" value="UniProtKB-KW"/>
</dbReference>
<evidence type="ECO:0000256" key="11">
    <source>
        <dbReference type="ARBA" id="ARBA00051661"/>
    </source>
</evidence>
<evidence type="ECO:0000256" key="10">
    <source>
        <dbReference type="ARBA" id="ARBA00031213"/>
    </source>
</evidence>
<dbReference type="InterPro" id="IPR023404">
    <property type="entry name" value="rSAM_horseshoe"/>
</dbReference>
<dbReference type="PANTHER" id="PTHR11918:SF45">
    <property type="entry name" value="THREONYLCARBAMOYLADENOSINE TRNA METHYLTHIOTRANSFERASE"/>
    <property type="match status" value="1"/>
</dbReference>
<dbReference type="InterPro" id="IPR038135">
    <property type="entry name" value="Methylthiotransferase_N_sf"/>
</dbReference>
<reference evidence="15 16" key="1">
    <citation type="submission" date="2017-09" db="EMBL/GenBank/DDBJ databases">
        <title>Sphingomonas spermidinifaciens 9NM-10, whole genome shotgun sequence.</title>
        <authorList>
            <person name="Feng G."/>
            <person name="Zhu H."/>
        </authorList>
    </citation>
    <scope>NUCLEOTIDE SEQUENCE [LARGE SCALE GENOMIC DNA]</scope>
    <source>
        <strain evidence="15 16">9NM-10</strain>
    </source>
</reference>
<evidence type="ECO:0000256" key="9">
    <source>
        <dbReference type="ARBA" id="ARBA00023014"/>
    </source>
</evidence>
<dbReference type="InterPro" id="IPR058240">
    <property type="entry name" value="rSAM_sf"/>
</dbReference>
<keyword evidence="16" id="KW-1185">Reference proteome</keyword>
<proteinExistence type="predicted"/>
<dbReference type="OrthoDB" id="9805215at2"/>
<keyword evidence="5 15" id="KW-0808">Transferase</keyword>
<dbReference type="EC" id="2.8.4.5" evidence="3"/>
<comment type="cofactor">
    <cofactor evidence="1">
        <name>[4Fe-4S] cluster</name>
        <dbReference type="ChEBI" id="CHEBI:49883"/>
    </cofactor>
</comment>
<dbReference type="Pfam" id="PF04055">
    <property type="entry name" value="Radical_SAM"/>
    <property type="match status" value="1"/>
</dbReference>
<dbReference type="GO" id="GO:0035598">
    <property type="term" value="F:tRNA (N(6)-L-threonylcarbamoyladenosine(37)-C(2))-methylthiotransferase activity"/>
    <property type="evidence" value="ECO:0007669"/>
    <property type="project" value="UniProtKB-EC"/>
</dbReference>
<dbReference type="SFLD" id="SFLDS00029">
    <property type="entry name" value="Radical_SAM"/>
    <property type="match status" value="1"/>
</dbReference>
<evidence type="ECO:0000313" key="16">
    <source>
        <dbReference type="Proteomes" id="UP000218366"/>
    </source>
</evidence>
<dbReference type="PROSITE" id="PS51449">
    <property type="entry name" value="MTTASE_N"/>
    <property type="match status" value="1"/>
</dbReference>
<dbReference type="InterPro" id="IPR013848">
    <property type="entry name" value="Methylthiotransferase_N"/>
</dbReference>
<evidence type="ECO:0000256" key="7">
    <source>
        <dbReference type="ARBA" id="ARBA00022723"/>
    </source>
</evidence>
<dbReference type="SMART" id="SM00729">
    <property type="entry name" value="Elp3"/>
    <property type="match status" value="1"/>
</dbReference>
<gene>
    <name evidence="15" type="ORF">COC42_14660</name>
</gene>
<keyword evidence="7" id="KW-0479">Metal-binding</keyword>
<evidence type="ECO:0000259" key="13">
    <source>
        <dbReference type="PROSITE" id="PS51449"/>
    </source>
</evidence>
<evidence type="ECO:0000259" key="14">
    <source>
        <dbReference type="PROSITE" id="PS51918"/>
    </source>
</evidence>
<dbReference type="CDD" id="cd01335">
    <property type="entry name" value="Radical_SAM"/>
    <property type="match status" value="1"/>
</dbReference>
<dbReference type="RefSeq" id="WP_096344007.1">
    <property type="nucleotide sequence ID" value="NZ_NWMW01000002.1"/>
</dbReference>
<dbReference type="InterPro" id="IPR006638">
    <property type="entry name" value="Elp3/MiaA/NifB-like_rSAM"/>
</dbReference>
<evidence type="ECO:0000313" key="15">
    <source>
        <dbReference type="EMBL" id="PCD02630.1"/>
    </source>
</evidence>
<dbReference type="SFLD" id="SFLDG01082">
    <property type="entry name" value="B12-binding_domain_containing"/>
    <property type="match status" value="1"/>
</dbReference>
<evidence type="ECO:0000256" key="5">
    <source>
        <dbReference type="ARBA" id="ARBA00022679"/>
    </source>
</evidence>
<protein>
    <recommendedName>
        <fullName evidence="3">tRNA (N(6)-L-threonylcarbamoyladenosine(37)-C(2))-methylthiotransferase</fullName>
        <ecNumber evidence="3">2.8.4.5</ecNumber>
    </recommendedName>
    <alternativeName>
        <fullName evidence="10">tRNA-t(6)A37 methylthiotransferase</fullName>
    </alternativeName>
</protein>
<evidence type="ECO:0000256" key="1">
    <source>
        <dbReference type="ARBA" id="ARBA00001966"/>
    </source>
</evidence>
<evidence type="ECO:0000256" key="8">
    <source>
        <dbReference type="ARBA" id="ARBA00023004"/>
    </source>
</evidence>
<accession>A0A2A4B3G8</accession>
<sequence>MAEIVTLGCRLNLSESETIRSLLGDRPVAVVNSCAVTGEAVRRSRRAVRRLARANPDAELVVTGCAATIDPAGFAAIPGVSRIVANPLKLAPEAWGSDAPATLPPSPHARALVEVQNGCDHACTFCIIPAGRGPSRSLPAGAVIERIAARVEAGHQEVVLTGVDLTSYGADLPGIPTLGRLVERILRLVPDLRRLRLSSIDPAEVDDRLFALLAHEPRVMPHLHLSMQAGDDLILKRMKRRHNREQAVRLVERLTALRPEIAVGADLIAGFPTESETAFENSRALIEACRIVHAHIFPFSPREGTPAARMPQVDPVLVRERAARLRDTADRVRRAWLAALVGTTQSVLIERPGDIGHAENFAEVRFAAPLEPGTLRTARIVAAADDHLIGEPE</sequence>
<organism evidence="15 16">
    <name type="scientific">Sphingomonas spermidinifaciens</name>
    <dbReference type="NCBI Taxonomy" id="1141889"/>
    <lineage>
        <taxon>Bacteria</taxon>
        <taxon>Pseudomonadati</taxon>
        <taxon>Pseudomonadota</taxon>
        <taxon>Alphaproteobacteria</taxon>
        <taxon>Sphingomonadales</taxon>
        <taxon>Sphingomonadaceae</taxon>
        <taxon>Sphingomonas</taxon>
    </lineage>
</organism>
<dbReference type="InterPro" id="IPR007197">
    <property type="entry name" value="rSAM"/>
</dbReference>
<evidence type="ECO:0000256" key="6">
    <source>
        <dbReference type="ARBA" id="ARBA00022691"/>
    </source>
</evidence>
<evidence type="ECO:0000256" key="2">
    <source>
        <dbReference type="ARBA" id="ARBA00002399"/>
    </source>
</evidence>
<dbReference type="Pfam" id="PF00919">
    <property type="entry name" value="UPF0004"/>
    <property type="match status" value="1"/>
</dbReference>
<dbReference type="PROSITE" id="PS51918">
    <property type="entry name" value="RADICAL_SAM"/>
    <property type="match status" value="1"/>
</dbReference>
<evidence type="ECO:0000256" key="4">
    <source>
        <dbReference type="ARBA" id="ARBA00022485"/>
    </source>
</evidence>
<keyword evidence="9" id="KW-0411">Iron-sulfur</keyword>
<dbReference type="SUPFAM" id="SSF102114">
    <property type="entry name" value="Radical SAM enzymes"/>
    <property type="match status" value="1"/>
</dbReference>
<feature type="domain" description="MTTase N-terminal" evidence="13">
    <location>
        <begin position="1"/>
        <end position="100"/>
    </location>
</feature>
<feature type="domain" description="Radical SAM core" evidence="14">
    <location>
        <begin position="105"/>
        <end position="338"/>
    </location>
</feature>
<dbReference type="PROSITE" id="PS50926">
    <property type="entry name" value="TRAM"/>
    <property type="match status" value="1"/>
</dbReference>
<dbReference type="AlphaFoldDB" id="A0A2A4B3G8"/>
<comment type="catalytic activity">
    <reaction evidence="11">
        <text>N(6)-L-threonylcarbamoyladenosine(37) in tRNA + (sulfur carrier)-SH + AH2 + 2 S-adenosyl-L-methionine = 2-methylsulfanyl-N(6)-L-threonylcarbamoyladenosine(37) in tRNA + (sulfur carrier)-H + 5'-deoxyadenosine + L-methionine + A + S-adenosyl-L-homocysteine + 2 H(+)</text>
        <dbReference type="Rhea" id="RHEA:37075"/>
        <dbReference type="Rhea" id="RHEA-COMP:10163"/>
        <dbReference type="Rhea" id="RHEA-COMP:11092"/>
        <dbReference type="Rhea" id="RHEA-COMP:14737"/>
        <dbReference type="Rhea" id="RHEA-COMP:14739"/>
        <dbReference type="ChEBI" id="CHEBI:13193"/>
        <dbReference type="ChEBI" id="CHEBI:15378"/>
        <dbReference type="ChEBI" id="CHEBI:17319"/>
        <dbReference type="ChEBI" id="CHEBI:17499"/>
        <dbReference type="ChEBI" id="CHEBI:29917"/>
        <dbReference type="ChEBI" id="CHEBI:57844"/>
        <dbReference type="ChEBI" id="CHEBI:57856"/>
        <dbReference type="ChEBI" id="CHEBI:59789"/>
        <dbReference type="ChEBI" id="CHEBI:64428"/>
        <dbReference type="ChEBI" id="CHEBI:74418"/>
        <dbReference type="ChEBI" id="CHEBI:74420"/>
        <dbReference type="EC" id="2.8.4.5"/>
    </reaction>
</comment>
<dbReference type="Proteomes" id="UP000218366">
    <property type="component" value="Unassembled WGS sequence"/>
</dbReference>
<dbReference type="PROSITE" id="PS01278">
    <property type="entry name" value="MTTASE_RADICAL"/>
    <property type="match status" value="1"/>
</dbReference>
<comment type="caution">
    <text evidence="15">The sequence shown here is derived from an EMBL/GenBank/DDBJ whole genome shotgun (WGS) entry which is preliminary data.</text>
</comment>
<dbReference type="InterPro" id="IPR002792">
    <property type="entry name" value="TRAM_dom"/>
</dbReference>
<dbReference type="InterPro" id="IPR020612">
    <property type="entry name" value="Methylthiotransferase_CS"/>
</dbReference>
<dbReference type="EMBL" id="NWMW01000002">
    <property type="protein sequence ID" value="PCD02630.1"/>
    <property type="molecule type" value="Genomic_DNA"/>
</dbReference>
<evidence type="ECO:0000256" key="3">
    <source>
        <dbReference type="ARBA" id="ARBA00013273"/>
    </source>
</evidence>
<keyword evidence="6" id="KW-0949">S-adenosyl-L-methionine</keyword>
<feature type="domain" description="TRAM" evidence="12">
    <location>
        <begin position="338"/>
        <end position="393"/>
    </location>
</feature>
<dbReference type="Gene3D" id="3.40.50.12160">
    <property type="entry name" value="Methylthiotransferase, N-terminal domain"/>
    <property type="match status" value="1"/>
</dbReference>
<name>A0A2A4B3G8_9SPHN</name>
<keyword evidence="8" id="KW-0408">Iron</keyword>
<evidence type="ECO:0000259" key="12">
    <source>
        <dbReference type="PROSITE" id="PS50926"/>
    </source>
</evidence>
<dbReference type="PANTHER" id="PTHR11918">
    <property type="entry name" value="RADICAL SAM PROTEINS"/>
    <property type="match status" value="1"/>
</dbReference>
<comment type="function">
    <text evidence="2">Catalyzes the methylthiolation of N6-threonylcarbamoyladenosine (t(6)A), leading to the formation of 2-methylthio-N6-threonylcarbamoyladenosine (ms(2)t(6)A) at position 37 in tRNAs that read codons beginning with adenine.</text>
</comment>
<keyword evidence="4" id="KW-0004">4Fe-4S</keyword>
<dbReference type="Gene3D" id="3.80.30.20">
    <property type="entry name" value="tm_1862 like domain"/>
    <property type="match status" value="1"/>
</dbReference>
<dbReference type="GO" id="GO:0051539">
    <property type="term" value="F:4 iron, 4 sulfur cluster binding"/>
    <property type="evidence" value="ECO:0007669"/>
    <property type="project" value="UniProtKB-KW"/>
</dbReference>